<gene>
    <name evidence="3" type="ORF">A3840_08440</name>
</gene>
<evidence type="ECO:0000256" key="1">
    <source>
        <dbReference type="SAM" id="MobiDB-lite"/>
    </source>
</evidence>
<dbReference type="EMBL" id="LVVY01000077">
    <property type="protein sequence ID" value="OAM77764.1"/>
    <property type="molecule type" value="Genomic_DNA"/>
</dbReference>
<feature type="domain" description="Tape measure protein N-terminal" evidence="2">
    <location>
        <begin position="77"/>
        <end position="265"/>
    </location>
</feature>
<feature type="compositionally biased region" description="Basic and acidic residues" evidence="1">
    <location>
        <begin position="467"/>
        <end position="476"/>
    </location>
</feature>
<evidence type="ECO:0000313" key="4">
    <source>
        <dbReference type="Proteomes" id="UP000078389"/>
    </source>
</evidence>
<evidence type="ECO:0000259" key="2">
    <source>
        <dbReference type="Pfam" id="PF20155"/>
    </source>
</evidence>
<sequence length="535" mass="56727">MATDIERLIVSLEASTTKYERALAKANGETDRRVRSMQARYDGLGSRVTQVSNGMASSLGIVTRAFGLLGVAFGTQALIGMTTAWTDLSSRVNNAAGSLEKGTAVMDRLVDVANRTYSSLEQTAEGYLQNQQALSALGYSTAEQLDLTESLNNALVISATRGDKARSVQEAWSKAMASGSLRGDNLNTVIQSGGRLSKALADSMGVSVNELRKLGSEGKITTDKMFGVTSQLAALRAEADAMPATVADAVIKLQTAALRFIGESDTASGGSSKLAESIERLAAAIDNMPRIEIFDWLANEAEAFNRGIEGTKREIEAIGGALEYLQTTRTDEFFQDIWDKITGADSQRAKEAIWAIEDSLRDVAIAAAESVPEVGQKLAELAGDFLHGKKTAEEAKAAILQVGKEAPDVAPTVGRLWTLIDTLSKVYSGAIDAAAAVEAVPVGMGGPVHSRGAAGAAARRIAARKALETDGGDGDKPVVTTSSASRGTSPTERYGESVEEMRRRLQMLQEENFLVAHLGHAPSVTEYVIHERLAA</sequence>
<reference evidence="3 4" key="1">
    <citation type="submission" date="2016-03" db="EMBL/GenBank/DDBJ databases">
        <title>Genome sequencing of Devosia sp. S37.</title>
        <authorList>
            <person name="Mohd Nor M."/>
        </authorList>
    </citation>
    <scope>NUCLEOTIDE SEQUENCE [LARGE SCALE GENOMIC DNA]</scope>
    <source>
        <strain evidence="3 4">S37</strain>
    </source>
</reference>
<dbReference type="AlphaFoldDB" id="A0A178I0C2"/>
<evidence type="ECO:0000313" key="3">
    <source>
        <dbReference type="EMBL" id="OAM77764.1"/>
    </source>
</evidence>
<dbReference type="NCBIfam" id="TIGR02675">
    <property type="entry name" value="tape_meas_nterm"/>
    <property type="match status" value="1"/>
</dbReference>
<feature type="compositionally biased region" description="Polar residues" evidence="1">
    <location>
        <begin position="479"/>
        <end position="491"/>
    </location>
</feature>
<protein>
    <recommendedName>
        <fullName evidence="2">Tape measure protein N-terminal domain-containing protein</fullName>
    </recommendedName>
</protein>
<name>A0A178I0C2_9HYPH</name>
<keyword evidence="4" id="KW-1185">Reference proteome</keyword>
<dbReference type="RefSeq" id="WP_067454803.1">
    <property type="nucleotide sequence ID" value="NZ_LVVY01000077.1"/>
</dbReference>
<dbReference type="Pfam" id="PF20155">
    <property type="entry name" value="TMP_3"/>
    <property type="match status" value="1"/>
</dbReference>
<feature type="region of interest" description="Disordered" evidence="1">
    <location>
        <begin position="467"/>
        <end position="497"/>
    </location>
</feature>
<dbReference type="InterPro" id="IPR013491">
    <property type="entry name" value="Tape_meas_N"/>
</dbReference>
<dbReference type="Proteomes" id="UP000078389">
    <property type="component" value="Unassembled WGS sequence"/>
</dbReference>
<accession>A0A178I0C2</accession>
<dbReference type="OrthoDB" id="38641at2"/>
<proteinExistence type="predicted"/>
<comment type="caution">
    <text evidence="3">The sequence shown here is derived from an EMBL/GenBank/DDBJ whole genome shotgun (WGS) entry which is preliminary data.</text>
</comment>
<dbReference type="STRING" id="1770058.A3840_08440"/>
<organism evidence="3 4">
    <name type="scientific">Devosia elaeis</name>
    <dbReference type="NCBI Taxonomy" id="1770058"/>
    <lineage>
        <taxon>Bacteria</taxon>
        <taxon>Pseudomonadati</taxon>
        <taxon>Pseudomonadota</taxon>
        <taxon>Alphaproteobacteria</taxon>
        <taxon>Hyphomicrobiales</taxon>
        <taxon>Devosiaceae</taxon>
        <taxon>Devosia</taxon>
    </lineage>
</organism>